<dbReference type="RefSeq" id="WP_013099757.1">
    <property type="nucleotide sequence ID" value="NC_014122.1"/>
</dbReference>
<proteinExistence type="predicted"/>
<dbReference type="EMBL" id="CP002009">
    <property type="protein sequence ID" value="ADG13011.1"/>
    <property type="molecule type" value="Genomic_DNA"/>
</dbReference>
<gene>
    <name evidence="2" type="ordered locus">Metin_0341</name>
</gene>
<evidence type="ECO:0008006" key="4">
    <source>
        <dbReference type="Google" id="ProtNLM"/>
    </source>
</evidence>
<dbReference type="OrthoDB" id="65948at2157"/>
<evidence type="ECO:0000313" key="2">
    <source>
        <dbReference type="EMBL" id="ADG13011.1"/>
    </source>
</evidence>
<dbReference type="STRING" id="573063.Metin_0341"/>
<keyword evidence="1" id="KW-0472">Membrane</keyword>
<organism evidence="2 3">
    <name type="scientific">Methanocaldococcus infernus (strain DSM 11812 / JCM 15783 / ME)</name>
    <dbReference type="NCBI Taxonomy" id="573063"/>
    <lineage>
        <taxon>Archaea</taxon>
        <taxon>Methanobacteriati</taxon>
        <taxon>Methanobacteriota</taxon>
        <taxon>Methanomada group</taxon>
        <taxon>Methanococci</taxon>
        <taxon>Methanococcales</taxon>
        <taxon>Methanocaldococcaceae</taxon>
        <taxon>Methanocaldococcus</taxon>
    </lineage>
</organism>
<sequence>MRGQISLEFSILILAVIVFVIISVGYVGIYGLNRSVQISAMSLAHSSVAKMKENIELVSLGDINTTKIVYIKTPPGTWSSNNNIIVFTNNNLNYSVSATCSVNVEMNGNLTINQGRTIRAVIRKINDNLVRVTIS</sequence>
<name>D5VR08_METIM</name>
<dbReference type="KEGG" id="mif:Metin_0341"/>
<dbReference type="Pfam" id="PF04021">
    <property type="entry name" value="Class_IIIsignal"/>
    <property type="match status" value="1"/>
</dbReference>
<dbReference type="InterPro" id="IPR007166">
    <property type="entry name" value="Class3_signal_pept_motif"/>
</dbReference>
<reference evidence="2" key="1">
    <citation type="submission" date="2010-04" db="EMBL/GenBank/DDBJ databases">
        <title>Complete sequence of Methanocaldococcus infernus ME.</title>
        <authorList>
            <consortium name="US DOE Joint Genome Institute"/>
            <person name="Lucas S."/>
            <person name="Copeland A."/>
            <person name="Lapidus A."/>
            <person name="Cheng J.-F."/>
            <person name="Bruce D."/>
            <person name="Goodwin L."/>
            <person name="Pitluck S."/>
            <person name="Munk A.C."/>
            <person name="Detter J.C."/>
            <person name="Han C."/>
            <person name="Tapia R."/>
            <person name="Land M."/>
            <person name="Hauser L."/>
            <person name="Kyrpides N."/>
            <person name="Mikhailova N."/>
            <person name="Sieprawska-Lupa M."/>
            <person name="Whitman W.B."/>
            <person name="Woyke T."/>
        </authorList>
    </citation>
    <scope>NUCLEOTIDE SEQUENCE [LARGE SCALE GENOMIC DNA]</scope>
    <source>
        <strain evidence="2">ME</strain>
    </source>
</reference>
<accession>D5VR08</accession>
<dbReference type="AlphaFoldDB" id="D5VR08"/>
<dbReference type="Proteomes" id="UP000002061">
    <property type="component" value="Chromosome"/>
</dbReference>
<evidence type="ECO:0000313" key="3">
    <source>
        <dbReference type="Proteomes" id="UP000002061"/>
    </source>
</evidence>
<feature type="transmembrane region" description="Helical" evidence="1">
    <location>
        <begin position="12"/>
        <end position="32"/>
    </location>
</feature>
<keyword evidence="1" id="KW-1133">Transmembrane helix</keyword>
<dbReference type="HOGENOM" id="CLU_1912362_0_0_2"/>
<evidence type="ECO:0000256" key="1">
    <source>
        <dbReference type="SAM" id="Phobius"/>
    </source>
</evidence>
<dbReference type="GeneID" id="9131343"/>
<keyword evidence="1" id="KW-0812">Transmembrane</keyword>
<protein>
    <recommendedName>
        <fullName evidence="4">Flagellin</fullName>
    </recommendedName>
</protein>
<dbReference type="eggNOG" id="arCOG05053">
    <property type="taxonomic scope" value="Archaea"/>
</dbReference>
<keyword evidence="3" id="KW-1185">Reference proteome</keyword>